<evidence type="ECO:0000256" key="3">
    <source>
        <dbReference type="RuleBase" id="RU365003"/>
    </source>
</evidence>
<comment type="similarity">
    <text evidence="1 3">Belongs to the peroxin-16 family.</text>
</comment>
<evidence type="ECO:0000256" key="1">
    <source>
        <dbReference type="ARBA" id="ARBA00009505"/>
    </source>
</evidence>
<organism evidence="4 5">
    <name type="scientific">Phaedon cochleariae</name>
    <name type="common">Mustard beetle</name>
    <dbReference type="NCBI Taxonomy" id="80249"/>
    <lineage>
        <taxon>Eukaryota</taxon>
        <taxon>Metazoa</taxon>
        <taxon>Ecdysozoa</taxon>
        <taxon>Arthropoda</taxon>
        <taxon>Hexapoda</taxon>
        <taxon>Insecta</taxon>
        <taxon>Pterygota</taxon>
        <taxon>Neoptera</taxon>
        <taxon>Endopterygota</taxon>
        <taxon>Coleoptera</taxon>
        <taxon>Polyphaga</taxon>
        <taxon>Cucujiformia</taxon>
        <taxon>Chrysomeloidea</taxon>
        <taxon>Chrysomelidae</taxon>
        <taxon>Chrysomelinae</taxon>
        <taxon>Chrysomelini</taxon>
        <taxon>Phaedon</taxon>
    </lineage>
</organism>
<dbReference type="GO" id="GO:0007031">
    <property type="term" value="P:peroxisome organization"/>
    <property type="evidence" value="ECO:0007669"/>
    <property type="project" value="UniProtKB-KW"/>
</dbReference>
<reference evidence="4" key="2">
    <citation type="submission" date="2022-10" db="EMBL/GenBank/DDBJ databases">
        <authorList>
            <consortium name="ENA_rothamsted_submissions"/>
            <consortium name="culmorum"/>
            <person name="King R."/>
        </authorList>
    </citation>
    <scope>NUCLEOTIDE SEQUENCE</scope>
</reference>
<name>A0A9N9SHD7_PHACE</name>
<keyword evidence="3" id="KW-0576">Peroxisome</keyword>
<dbReference type="AlphaFoldDB" id="A0A9N9SHD7"/>
<keyword evidence="5" id="KW-1185">Reference proteome</keyword>
<dbReference type="Pfam" id="PF08610">
    <property type="entry name" value="Pex16"/>
    <property type="match status" value="1"/>
</dbReference>
<keyword evidence="3" id="KW-0962">Peroxisome biogenesis</keyword>
<protein>
    <recommendedName>
        <fullName evidence="2 3">Peroxisomal membrane protein PEX16</fullName>
    </recommendedName>
</protein>
<evidence type="ECO:0000313" key="4">
    <source>
        <dbReference type="EMBL" id="CAG9819775.1"/>
    </source>
</evidence>
<dbReference type="InterPro" id="IPR013919">
    <property type="entry name" value="Pex16"/>
</dbReference>
<evidence type="ECO:0000313" key="5">
    <source>
        <dbReference type="Proteomes" id="UP001153737"/>
    </source>
</evidence>
<gene>
    <name evidence="4" type="ORF">PHAECO_LOCUS7049</name>
</gene>
<dbReference type="Proteomes" id="UP001153737">
    <property type="component" value="Chromosome 3"/>
</dbReference>
<dbReference type="PANTHER" id="PTHR13299:SF0">
    <property type="entry name" value="PEROXISOMAL MEMBRANE PROTEIN PEX16"/>
    <property type="match status" value="1"/>
</dbReference>
<accession>A0A9N9SHD7</accession>
<reference evidence="4" key="1">
    <citation type="submission" date="2022-01" db="EMBL/GenBank/DDBJ databases">
        <authorList>
            <person name="King R."/>
        </authorList>
    </citation>
    <scope>NUCLEOTIDE SEQUENCE</scope>
</reference>
<dbReference type="PANTHER" id="PTHR13299">
    <property type="entry name" value="PEROXISOMAL MEMBRANE PROTEIN PEX16"/>
    <property type="match status" value="1"/>
</dbReference>
<dbReference type="GO" id="GO:0005778">
    <property type="term" value="C:peroxisomal membrane"/>
    <property type="evidence" value="ECO:0007669"/>
    <property type="project" value="UniProtKB-SubCell"/>
</dbReference>
<comment type="subcellular location">
    <subcellularLocation>
        <location evidence="3">Peroxisome membrane</location>
    </subcellularLocation>
</comment>
<dbReference type="EMBL" id="OU896709">
    <property type="protein sequence ID" value="CAG9819775.1"/>
    <property type="molecule type" value="Genomic_DNA"/>
</dbReference>
<dbReference type="OrthoDB" id="2021143at2759"/>
<sequence length="345" mass="39735">MSSLLLSLPELFKSYQAWVRKNPQSLGDWENSAKWISYFIAGRINNSHVVSELVYCLSNLLVFFNDQIIKNTHHIHSRGTVEKIKLWLTVIEYSEVFCELSASKLWGATGKWMIIICIQVFKCISRLFLVFHYKEPIIQSPPIPVLDRKNVNNTESNNPVNGNAPEQFESVSFTLKQSGRVVRKVDSSPPIAMRNWKPLEKSPSFSCENNQSIDQAIAKRQLIAETVYIAKPIVHLASSAFFGTNTWKPWLIALAMDMTSMELYRSCKVKNITSLSTQQRMQISRRTLVLILYLLRSPVYERYSKDRVNTLLLALSKIPLASMICTPLAQYLPFWQSTYFYMWSS</sequence>
<evidence type="ECO:0000256" key="2">
    <source>
        <dbReference type="ARBA" id="ARBA00018577"/>
    </source>
</evidence>
<proteinExistence type="inferred from homology"/>